<reference evidence="6 7" key="1">
    <citation type="submission" date="2022-04" db="EMBL/GenBank/DDBJ databases">
        <title>Streptomyces sp. nov. LCR6-01 isolated from Lichen of Dirinaria sp.</title>
        <authorList>
            <person name="Kanchanasin P."/>
            <person name="Tanasupawat S."/>
            <person name="Phongsopitanun W."/>
        </authorList>
    </citation>
    <scope>NUCLEOTIDE SEQUENCE [LARGE SCALE GENOMIC DNA]</scope>
    <source>
        <strain evidence="6 7">LCR6-01</strain>
    </source>
</reference>
<dbReference type="InterPro" id="IPR013519">
    <property type="entry name" value="Int_alpha_beta-p"/>
</dbReference>
<dbReference type="InterPro" id="IPR000413">
    <property type="entry name" value="Integrin_alpha"/>
</dbReference>
<dbReference type="PROSITE" id="PS51470">
    <property type="entry name" value="FG_GAP"/>
    <property type="match status" value="1"/>
</dbReference>
<evidence type="ECO:0000256" key="1">
    <source>
        <dbReference type="ARBA" id="ARBA00022729"/>
    </source>
</evidence>
<feature type="region of interest" description="Disordered" evidence="5">
    <location>
        <begin position="146"/>
        <end position="166"/>
    </location>
</feature>
<dbReference type="PANTHER" id="PTHR23221">
    <property type="entry name" value="GLYCOSYLPHOSPHATIDYLINOSITOL PHOSPHOLIPASE D"/>
    <property type="match status" value="1"/>
</dbReference>
<dbReference type="InterPro" id="IPR013517">
    <property type="entry name" value="FG-GAP"/>
</dbReference>
<dbReference type="PRINTS" id="PR01185">
    <property type="entry name" value="INTEGRINA"/>
</dbReference>
<evidence type="ECO:0000313" key="6">
    <source>
        <dbReference type="EMBL" id="MCK8676167.1"/>
    </source>
</evidence>
<keyword evidence="4" id="KW-0325">Glycoprotein</keyword>
<dbReference type="RefSeq" id="WP_248631370.1">
    <property type="nucleotide sequence ID" value="NZ_JALPTH010000002.1"/>
</dbReference>
<evidence type="ECO:0000256" key="4">
    <source>
        <dbReference type="ARBA" id="ARBA00023180"/>
    </source>
</evidence>
<dbReference type="Pfam" id="PF01839">
    <property type="entry name" value="FG-GAP"/>
    <property type="match status" value="1"/>
</dbReference>
<dbReference type="SMART" id="SM00191">
    <property type="entry name" value="Int_alpha"/>
    <property type="match status" value="2"/>
</dbReference>
<accession>A0ABT0I4F8</accession>
<keyword evidence="1" id="KW-0732">Signal</keyword>
<dbReference type="Gene3D" id="2.130.10.130">
    <property type="entry name" value="Integrin alpha, N-terminal"/>
    <property type="match status" value="2"/>
</dbReference>
<evidence type="ECO:0000256" key="2">
    <source>
        <dbReference type="ARBA" id="ARBA00022737"/>
    </source>
</evidence>
<dbReference type="Proteomes" id="UP001522868">
    <property type="component" value="Unassembled WGS sequence"/>
</dbReference>
<keyword evidence="3" id="KW-0378">Hydrolase</keyword>
<evidence type="ECO:0000256" key="3">
    <source>
        <dbReference type="ARBA" id="ARBA00022801"/>
    </source>
</evidence>
<dbReference type="EMBL" id="JALPTH010000002">
    <property type="protein sequence ID" value="MCK8676167.1"/>
    <property type="molecule type" value="Genomic_DNA"/>
</dbReference>
<dbReference type="InterPro" id="IPR028994">
    <property type="entry name" value="Integrin_alpha_N"/>
</dbReference>
<protein>
    <submittedName>
        <fullName evidence="6">FG-GAP repeat protein</fullName>
    </submittedName>
</protein>
<proteinExistence type="predicted"/>
<keyword evidence="7" id="KW-1185">Reference proteome</keyword>
<dbReference type="SUPFAM" id="SSF69318">
    <property type="entry name" value="Integrin alpha N-terminal domain"/>
    <property type="match status" value="1"/>
</dbReference>
<dbReference type="PANTHER" id="PTHR23221:SF7">
    <property type="entry name" value="PHOSPHATIDYLINOSITOL-GLYCAN-SPECIFIC PHOSPHOLIPASE D"/>
    <property type="match status" value="1"/>
</dbReference>
<keyword evidence="2" id="KW-0677">Repeat</keyword>
<comment type="caution">
    <text evidence="6">The sequence shown here is derived from an EMBL/GenBank/DDBJ whole genome shotgun (WGS) entry which is preliminary data.</text>
</comment>
<gene>
    <name evidence="6" type="ORF">M1O15_01800</name>
</gene>
<name>A0ABT0I4F8_9ACTN</name>
<evidence type="ECO:0000256" key="5">
    <source>
        <dbReference type="SAM" id="MobiDB-lite"/>
    </source>
</evidence>
<organism evidence="6 7">
    <name type="scientific">Streptomyces lichenis</name>
    <dbReference type="NCBI Taxonomy" id="2306967"/>
    <lineage>
        <taxon>Bacteria</taxon>
        <taxon>Bacillati</taxon>
        <taxon>Actinomycetota</taxon>
        <taxon>Actinomycetes</taxon>
        <taxon>Kitasatosporales</taxon>
        <taxon>Streptomycetaceae</taxon>
        <taxon>Streptomyces</taxon>
    </lineage>
</organism>
<sequence length="301" mass="31359">MRVPLKGPFSRAGKYGSRQPLGGYGYLDVAELVAGNVDGKGGTDVYIVGRDLYQNTPARQQPVFLHRSGTSWTSFADRPVHPLRVPDDGGGQTGPGLSVVGDFGKDGFGDLAVGRGLENTDRGRGSVIVHYGSADGRPKRMQTLSQDTAGVPGASENDGHFGSALDAGDVDGDGYADLAAGAYGEDAGRVRNTGMVTVLRGGPGGLTGKGATAFDQSTANVADTPEQDGAFGRTLKPADYTRDGRADLLVDVNEELDGKDRWGLVQILKGSPSGTTTSGAKHFTTDSLKLKYRTLGTYFAG</sequence>
<evidence type="ECO:0000313" key="7">
    <source>
        <dbReference type="Proteomes" id="UP001522868"/>
    </source>
</evidence>